<keyword evidence="3 7" id="KW-1003">Cell membrane</keyword>
<dbReference type="PANTHER" id="PTHR30330">
    <property type="entry name" value="AGSS FAMILY TRANSPORTER, SODIUM-ALANINE"/>
    <property type="match status" value="1"/>
</dbReference>
<reference evidence="8" key="1">
    <citation type="submission" date="2022-12" db="EMBL/GenBank/DDBJ databases">
        <title>Isolation and characterisation of novel Methanocorpusculum spp. from native Australian herbivores indicates the genus is ancestrally host-associated.</title>
        <authorList>
            <person name="Volmer J.G."/>
            <person name="Soo R.M."/>
            <person name="Evans P.N."/>
            <person name="Hoedt E.C."/>
            <person name="Astorga Alsina A.L."/>
            <person name="Woodcroft B.J."/>
            <person name="Tyson G.W."/>
            <person name="Hugenholtz P."/>
            <person name="Morrison M."/>
        </authorList>
    </citation>
    <scope>NUCLEOTIDE SEQUENCE</scope>
    <source>
        <strain evidence="8">MG</strain>
    </source>
</reference>
<dbReference type="Gene3D" id="1.20.1740.10">
    <property type="entry name" value="Amino acid/polyamine transporter I"/>
    <property type="match status" value="1"/>
</dbReference>
<dbReference type="EMBL" id="JAPTGB010000008">
    <property type="protein sequence ID" value="MCZ0860518.1"/>
    <property type="molecule type" value="Genomic_DNA"/>
</dbReference>
<dbReference type="PRINTS" id="PR00175">
    <property type="entry name" value="NAALASMPORT"/>
</dbReference>
<keyword evidence="9" id="KW-1185">Reference proteome</keyword>
<feature type="transmembrane region" description="Helical" evidence="7">
    <location>
        <begin position="403"/>
        <end position="424"/>
    </location>
</feature>
<gene>
    <name evidence="8" type="ORF">O0S10_04635</name>
</gene>
<evidence type="ECO:0000256" key="2">
    <source>
        <dbReference type="ARBA" id="ARBA00022448"/>
    </source>
</evidence>
<evidence type="ECO:0000256" key="7">
    <source>
        <dbReference type="RuleBase" id="RU363064"/>
    </source>
</evidence>
<dbReference type="InterPro" id="IPR001463">
    <property type="entry name" value="Na/Ala_symport"/>
</dbReference>
<feature type="transmembrane region" description="Helical" evidence="7">
    <location>
        <begin position="156"/>
        <end position="177"/>
    </location>
</feature>
<dbReference type="Pfam" id="PF01235">
    <property type="entry name" value="Na_Ala_symp"/>
    <property type="match status" value="1"/>
</dbReference>
<name>A0ABT4IFL9_9EURY</name>
<feature type="transmembrane region" description="Helical" evidence="7">
    <location>
        <begin position="183"/>
        <end position="208"/>
    </location>
</feature>
<evidence type="ECO:0000256" key="1">
    <source>
        <dbReference type="ARBA" id="ARBA00004651"/>
    </source>
</evidence>
<evidence type="ECO:0000313" key="8">
    <source>
        <dbReference type="EMBL" id="MCZ0860518.1"/>
    </source>
</evidence>
<dbReference type="NCBIfam" id="TIGR00835">
    <property type="entry name" value="agcS"/>
    <property type="match status" value="1"/>
</dbReference>
<keyword evidence="4 7" id="KW-0812">Transmembrane</keyword>
<feature type="transmembrane region" description="Helical" evidence="7">
    <location>
        <begin position="247"/>
        <end position="272"/>
    </location>
</feature>
<feature type="transmembrane region" description="Helical" evidence="7">
    <location>
        <begin position="360"/>
        <end position="382"/>
    </location>
</feature>
<evidence type="ECO:0000256" key="5">
    <source>
        <dbReference type="ARBA" id="ARBA00022989"/>
    </source>
</evidence>
<organism evidence="8 9">
    <name type="scientific">Methanocorpusculum petauri</name>
    <dbReference type="NCBI Taxonomy" id="3002863"/>
    <lineage>
        <taxon>Archaea</taxon>
        <taxon>Methanobacteriati</taxon>
        <taxon>Methanobacteriota</taxon>
        <taxon>Stenosarchaea group</taxon>
        <taxon>Methanomicrobia</taxon>
        <taxon>Methanomicrobiales</taxon>
        <taxon>Methanocorpusculaceae</taxon>
        <taxon>Methanocorpusculum</taxon>
    </lineage>
</organism>
<comment type="subcellular location">
    <subcellularLocation>
        <location evidence="1 7">Cell membrane</location>
        <topology evidence="1 7">Multi-pass membrane protein</topology>
    </subcellularLocation>
</comment>
<feature type="transmembrane region" description="Helical" evidence="7">
    <location>
        <begin position="309"/>
        <end position="329"/>
    </location>
</feature>
<evidence type="ECO:0000256" key="6">
    <source>
        <dbReference type="ARBA" id="ARBA00023136"/>
    </source>
</evidence>
<proteinExistence type="inferred from homology"/>
<feature type="transmembrane region" description="Helical" evidence="7">
    <location>
        <begin position="21"/>
        <end position="39"/>
    </location>
</feature>
<feature type="transmembrane region" description="Helical" evidence="7">
    <location>
        <begin position="77"/>
        <end position="99"/>
    </location>
</feature>
<protein>
    <submittedName>
        <fullName evidence="8">Alanine/glycine:cation symporter family protein</fullName>
    </submittedName>
</protein>
<feature type="transmembrane region" description="Helical" evidence="7">
    <location>
        <begin position="430"/>
        <end position="451"/>
    </location>
</feature>
<comment type="similarity">
    <text evidence="7">Belongs to the alanine or glycine:cation symporter (AGCS) (TC 2.A.25) family.</text>
</comment>
<evidence type="ECO:0000256" key="4">
    <source>
        <dbReference type="ARBA" id="ARBA00022692"/>
    </source>
</evidence>
<dbReference type="RefSeq" id="WP_268924734.1">
    <property type="nucleotide sequence ID" value="NZ_JAPTGB010000008.1"/>
</dbReference>
<dbReference type="Proteomes" id="UP001141422">
    <property type="component" value="Unassembled WGS sequence"/>
</dbReference>
<keyword evidence="2 7" id="KW-0813">Transport</keyword>
<dbReference type="PANTHER" id="PTHR30330:SF1">
    <property type="entry name" value="AMINO-ACID CARRIER PROTEIN ALST"/>
    <property type="match status" value="1"/>
</dbReference>
<feature type="transmembrane region" description="Helical" evidence="7">
    <location>
        <begin position="105"/>
        <end position="126"/>
    </location>
</feature>
<keyword evidence="7" id="KW-0769">Symport</keyword>
<sequence>MSVFETVNAVLSSAVSIVNEYIWYLAFIMLGCMGVYFTLKTKGVQLGMLKESCRLSFTGMTKSDILGGKNAVSSFQAFCVSMGARVGVGNISGVGMALIMGGPGAIFWMWLFALIGAATSFVECTIGQIYKERGNDGLFHGGPAYYIKNALGKGKFAIFVAILIIITYPICFTQVQANTITDAFVTAFTVDPWIMAIIVTVISAIVIFGGITRVARVSSWVVPIMALIYMIIAIVIIAMNFTRIPEMFSLIFSCAFGLQQFGGAALGTAIIWGVKRGAFSNEAGIGSVPNVVSAAKVKHPARQGLMQSLGVLIDTLVVCSATAFMVLLVGDYTKYVAAAGGPDMISGVTLVQNMLTQDSILGAAAPYIIALFILVFAFSSMISYYSMGEANAKFITKSKKAVWAFRFIVIIMIFLACIAKFDLVWAMADIFMAIMCLVNLGVLIFIGKHAFEALVDYKKQRASGVKEPVFDPSVLSSQKGITCWPDKDE</sequence>
<dbReference type="PROSITE" id="PS00873">
    <property type="entry name" value="NA_ALANINE_SYMP"/>
    <property type="match status" value="1"/>
</dbReference>
<keyword evidence="5 7" id="KW-1133">Transmembrane helix</keyword>
<feature type="transmembrane region" description="Helical" evidence="7">
    <location>
        <begin position="220"/>
        <end position="241"/>
    </location>
</feature>
<evidence type="ECO:0000313" key="9">
    <source>
        <dbReference type="Proteomes" id="UP001141422"/>
    </source>
</evidence>
<evidence type="ECO:0000256" key="3">
    <source>
        <dbReference type="ARBA" id="ARBA00022475"/>
    </source>
</evidence>
<keyword evidence="6 7" id="KW-0472">Membrane</keyword>
<accession>A0ABT4IFL9</accession>
<comment type="caution">
    <text evidence="8">The sequence shown here is derived from an EMBL/GenBank/DDBJ whole genome shotgun (WGS) entry which is preliminary data.</text>
</comment>